<dbReference type="Proteomes" id="UP000276776">
    <property type="component" value="Unassembled WGS sequence"/>
</dbReference>
<evidence type="ECO:0000256" key="1">
    <source>
        <dbReference type="ARBA" id="ARBA00004479"/>
    </source>
</evidence>
<dbReference type="Pfam" id="PF23608">
    <property type="entry name" value="Ig_ILCR1"/>
    <property type="match status" value="1"/>
</dbReference>
<dbReference type="Gene3D" id="3.40.50.11530">
    <property type="match status" value="1"/>
</dbReference>
<evidence type="ECO:0000256" key="7">
    <source>
        <dbReference type="ARBA" id="ARBA00023180"/>
    </source>
</evidence>
<dbReference type="InterPro" id="IPR013568">
    <property type="entry name" value="SEFIR_dom"/>
</dbReference>
<dbReference type="PANTHER" id="PTHR15583">
    <property type="entry name" value="INTERLEUKIN-17 RECEPTOR"/>
    <property type="match status" value="1"/>
</dbReference>
<keyword evidence="3" id="KW-0732">Signal</keyword>
<dbReference type="Pfam" id="PF08357">
    <property type="entry name" value="SEFIR"/>
    <property type="match status" value="1"/>
</dbReference>
<evidence type="ECO:0000256" key="5">
    <source>
        <dbReference type="ARBA" id="ARBA00023136"/>
    </source>
</evidence>
<sequence>MLEHLVLSKICLRFIDSTSLVSAFMLEIENSFSNRSCFYFDISNLQWNSHLVTSMIFIMRRSSNTIASELLFNFYFPSANLQASRWTGGFRRILVHSVARTIQVEFMGAPVHYCFEGYEIRLKDESGLELLHSAIIPVELMRKEYLDNQTVLFGEYNFTDLEVDQYFIPSVIPVERSRDGRCLCPVASANPFDSQVVCSCIAADWNKVRIQSKWIILLAIMLVGASVVIFCLFYFAYLYNVRHQLTRKAIRIRFVIDRPTSPTTLTSCQSPLIHIATRNVLLVYSHDSTLHEKCVLIFAEYLRNVFGFNVHLDVWDVSEIERNLVNYLSSSILSADKLIVINSHGAYYHYRCKLGKQYRIERNQPDILDSLFDKQIDQVLVHSSVISARFKYSHSSCILPPLSCSLQYVIPEHTTALISNLTDSDVSNDPPIQSYGPIYAKLIAAITEMTEYLERNPNWFSSTHRRVLRQTVVDGGQDIIQNESIKPVNRNEAGQSFISDNFMTTFSTKSVFTLKLSKESGLSIPRSDQSGISSLLTESSDVLLEPGGYTVLHDSPEEAVSCVSGKKPDSISDFPVSISCEVPEKQMGGNLTHDSGFISERDFLNT</sequence>
<feature type="domain" description="SEFIR" evidence="9">
    <location>
        <begin position="277"/>
        <end position="419"/>
    </location>
</feature>
<protein>
    <submittedName>
        <fullName evidence="12">SEFIR domain-containing protein</fullName>
    </submittedName>
</protein>
<keyword evidence="5 8" id="KW-0472">Membrane</keyword>
<accession>A0A0N5CQ75</accession>
<dbReference type="OMA" id="FRRIRFI"/>
<name>A0A0N5CQ75_THECL</name>
<dbReference type="PANTHER" id="PTHR15583:SF20">
    <property type="entry name" value="INTERLEUKIN CYTOKINE RECEPTOR-RELATED PROTEIN 1"/>
    <property type="match status" value="1"/>
</dbReference>
<dbReference type="EMBL" id="UYYF01000474">
    <property type="protein sequence ID" value="VDM98297.1"/>
    <property type="molecule type" value="Genomic_DNA"/>
</dbReference>
<evidence type="ECO:0000256" key="2">
    <source>
        <dbReference type="ARBA" id="ARBA00022692"/>
    </source>
</evidence>
<evidence type="ECO:0000256" key="6">
    <source>
        <dbReference type="ARBA" id="ARBA00023170"/>
    </source>
</evidence>
<evidence type="ECO:0000259" key="9">
    <source>
        <dbReference type="PROSITE" id="PS51534"/>
    </source>
</evidence>
<dbReference type="OrthoDB" id="5915222at2759"/>
<dbReference type="Pfam" id="PF25519">
    <property type="entry name" value="ILCR1_N"/>
    <property type="match status" value="1"/>
</dbReference>
<keyword evidence="7" id="KW-0325">Glycoprotein</keyword>
<keyword evidence="4 8" id="KW-1133">Transmembrane helix</keyword>
<dbReference type="WBParaSite" id="TCLT_0000237501-mRNA-1">
    <property type="protein sequence ID" value="TCLT_0000237501-mRNA-1"/>
    <property type="gene ID" value="TCLT_0000237501"/>
</dbReference>
<evidence type="ECO:0000256" key="4">
    <source>
        <dbReference type="ARBA" id="ARBA00022989"/>
    </source>
</evidence>
<keyword evidence="6" id="KW-0675">Receptor</keyword>
<reference evidence="12" key="1">
    <citation type="submission" date="2017-02" db="UniProtKB">
        <authorList>
            <consortium name="WormBaseParasite"/>
        </authorList>
    </citation>
    <scope>IDENTIFICATION</scope>
</reference>
<comment type="subcellular location">
    <subcellularLocation>
        <location evidence="1">Membrane</location>
        <topology evidence="1">Single-pass type I membrane protein</topology>
    </subcellularLocation>
</comment>
<keyword evidence="11" id="KW-1185">Reference proteome</keyword>
<gene>
    <name evidence="10" type="ORF">TCLT_LOCUS2376</name>
</gene>
<reference evidence="10 11" key="2">
    <citation type="submission" date="2018-11" db="EMBL/GenBank/DDBJ databases">
        <authorList>
            <consortium name="Pathogen Informatics"/>
        </authorList>
    </citation>
    <scope>NUCLEOTIDE SEQUENCE [LARGE SCALE GENOMIC DNA]</scope>
</reference>
<evidence type="ECO:0000313" key="11">
    <source>
        <dbReference type="Proteomes" id="UP000276776"/>
    </source>
</evidence>
<dbReference type="InterPro" id="IPR039465">
    <property type="entry name" value="IL-17_rcpt-like"/>
</dbReference>
<keyword evidence="2 8" id="KW-0812">Transmembrane</keyword>
<dbReference type="AlphaFoldDB" id="A0A0N5CQ75"/>
<evidence type="ECO:0000256" key="8">
    <source>
        <dbReference type="SAM" id="Phobius"/>
    </source>
</evidence>
<evidence type="ECO:0000256" key="3">
    <source>
        <dbReference type="ARBA" id="ARBA00022729"/>
    </source>
</evidence>
<dbReference type="GO" id="GO:0016020">
    <property type="term" value="C:membrane"/>
    <property type="evidence" value="ECO:0007669"/>
    <property type="project" value="UniProtKB-SubCell"/>
</dbReference>
<dbReference type="GO" id="GO:0030368">
    <property type="term" value="F:interleukin-17 receptor activity"/>
    <property type="evidence" value="ECO:0007669"/>
    <property type="project" value="InterPro"/>
</dbReference>
<dbReference type="InterPro" id="IPR057066">
    <property type="entry name" value="Ig_ILCR1"/>
</dbReference>
<proteinExistence type="predicted"/>
<evidence type="ECO:0000313" key="10">
    <source>
        <dbReference type="EMBL" id="VDM98297.1"/>
    </source>
</evidence>
<evidence type="ECO:0000313" key="12">
    <source>
        <dbReference type="WBParaSite" id="TCLT_0000237501-mRNA-1"/>
    </source>
</evidence>
<feature type="transmembrane region" description="Helical" evidence="8">
    <location>
        <begin position="214"/>
        <end position="239"/>
    </location>
</feature>
<dbReference type="PROSITE" id="PS51534">
    <property type="entry name" value="SEFIR"/>
    <property type="match status" value="1"/>
</dbReference>
<organism evidence="12">
    <name type="scientific">Thelazia callipaeda</name>
    <name type="common">Oriental eyeworm</name>
    <name type="synonym">Parasitic nematode</name>
    <dbReference type="NCBI Taxonomy" id="103827"/>
    <lineage>
        <taxon>Eukaryota</taxon>
        <taxon>Metazoa</taxon>
        <taxon>Ecdysozoa</taxon>
        <taxon>Nematoda</taxon>
        <taxon>Chromadorea</taxon>
        <taxon>Rhabditida</taxon>
        <taxon>Spirurina</taxon>
        <taxon>Spiruromorpha</taxon>
        <taxon>Thelazioidea</taxon>
        <taxon>Thelaziidae</taxon>
        <taxon>Thelazia</taxon>
    </lineage>
</organism>
<dbReference type="STRING" id="103827.A0A0N5CQ75"/>